<dbReference type="RefSeq" id="XP_024773405.1">
    <property type="nucleotide sequence ID" value="XM_024916049.1"/>
</dbReference>
<proteinExistence type="predicted"/>
<dbReference type="EMBL" id="KZ679681">
    <property type="protein sequence ID" value="PTB53728.1"/>
    <property type="molecule type" value="Genomic_DNA"/>
</dbReference>
<sequence>MTIGTHPHRQDADKCTYMRVAAMSQPNHITYNTRWEMDPERATQGMCTDGTTLTCFVSNGSRSQSPLNRQISQLYTNFSSYWIYIPYSSRSHEAVCQNATLLEHVQTLTHGTQLLSPNSLPVYSKLGSHSFSKPDLDAIADHKQYMYPSSNLMVGIGSIPSRMPNPIAEETFEGNLNDARAAGQSRFVFAISSTVISQGTSIVQVIRTLRSYSLAAPDMLPPPVGHGFNLSLFIRFMMITRACGSLKDDNDLIEALTSNIISRYKTPEGARLSLFASRDQSAQERFRKKVLKAYDAVN</sequence>
<dbReference type="STRING" id="983964.A0A2T4A9Y6"/>
<keyword evidence="2" id="KW-1185">Reference proteome</keyword>
<evidence type="ECO:0000313" key="1">
    <source>
        <dbReference type="EMBL" id="PTB53728.1"/>
    </source>
</evidence>
<dbReference type="Proteomes" id="UP000241690">
    <property type="component" value="Unassembled WGS sequence"/>
</dbReference>
<organism evidence="1 2">
    <name type="scientific">Trichoderma harzianum CBS 226.95</name>
    <dbReference type="NCBI Taxonomy" id="983964"/>
    <lineage>
        <taxon>Eukaryota</taxon>
        <taxon>Fungi</taxon>
        <taxon>Dikarya</taxon>
        <taxon>Ascomycota</taxon>
        <taxon>Pezizomycotina</taxon>
        <taxon>Sordariomycetes</taxon>
        <taxon>Hypocreomycetidae</taxon>
        <taxon>Hypocreales</taxon>
        <taxon>Hypocreaceae</taxon>
        <taxon>Trichoderma</taxon>
    </lineage>
</organism>
<protein>
    <submittedName>
        <fullName evidence="1">Uncharacterized protein</fullName>
    </submittedName>
</protein>
<accession>A0A2T4A9Y6</accession>
<dbReference type="AlphaFoldDB" id="A0A2T4A9Y6"/>
<gene>
    <name evidence="1" type="ORF">M431DRAFT_482591</name>
</gene>
<evidence type="ECO:0000313" key="2">
    <source>
        <dbReference type="Proteomes" id="UP000241690"/>
    </source>
</evidence>
<dbReference type="GeneID" id="36624618"/>
<reference evidence="1 2" key="1">
    <citation type="submission" date="2016-07" db="EMBL/GenBank/DDBJ databases">
        <title>Multiple horizontal gene transfer events from other fungi enriched the ability of initially mycotrophic Trichoderma (Ascomycota) to feed on dead plant biomass.</title>
        <authorList>
            <consortium name="DOE Joint Genome Institute"/>
            <person name="Aerts A."/>
            <person name="Atanasova L."/>
            <person name="Chenthamara K."/>
            <person name="Zhang J."/>
            <person name="Grujic M."/>
            <person name="Henrissat B."/>
            <person name="Kuo A."/>
            <person name="Salamov A."/>
            <person name="Lipzen A."/>
            <person name="Labutti K."/>
            <person name="Barry K."/>
            <person name="Miao Y."/>
            <person name="Rahimi M.J."/>
            <person name="Shen Q."/>
            <person name="Grigoriev I.V."/>
            <person name="Kubicek C.P."/>
            <person name="Druzhinina I.S."/>
        </authorList>
    </citation>
    <scope>NUCLEOTIDE SEQUENCE [LARGE SCALE GENOMIC DNA]</scope>
    <source>
        <strain evidence="1 2">CBS 226.95</strain>
    </source>
</reference>
<name>A0A2T4A9Y6_TRIHA</name>